<dbReference type="InterPro" id="IPR018771">
    <property type="entry name" value="PocR_dom"/>
</dbReference>
<accession>X1BRX1</accession>
<dbReference type="Pfam" id="PF10114">
    <property type="entry name" value="PocR"/>
    <property type="match status" value="1"/>
</dbReference>
<proteinExistence type="predicted"/>
<dbReference type="EMBL" id="BART01011347">
    <property type="protein sequence ID" value="GAG83902.1"/>
    <property type="molecule type" value="Genomic_DNA"/>
</dbReference>
<feature type="non-terminal residue" evidence="2">
    <location>
        <position position="1"/>
    </location>
</feature>
<evidence type="ECO:0000313" key="2">
    <source>
        <dbReference type="EMBL" id="GAG83902.1"/>
    </source>
</evidence>
<comment type="caution">
    <text evidence="2">The sequence shown here is derived from an EMBL/GenBank/DDBJ whole genome shotgun (WGS) entry which is preliminary data.</text>
</comment>
<dbReference type="AlphaFoldDB" id="X1BRX1"/>
<reference evidence="2" key="1">
    <citation type="journal article" date="2014" name="Front. Microbiol.">
        <title>High frequency of phylogenetically diverse reductive dehalogenase-homologous genes in deep subseafloor sedimentary metagenomes.</title>
        <authorList>
            <person name="Kawai M."/>
            <person name="Futagami T."/>
            <person name="Toyoda A."/>
            <person name="Takaki Y."/>
            <person name="Nishi S."/>
            <person name="Hori S."/>
            <person name="Arai W."/>
            <person name="Tsubouchi T."/>
            <person name="Morono Y."/>
            <person name="Uchiyama I."/>
            <person name="Ito T."/>
            <person name="Fujiyama A."/>
            <person name="Inagaki F."/>
            <person name="Takami H."/>
        </authorList>
    </citation>
    <scope>NUCLEOTIDE SEQUENCE</scope>
    <source>
        <strain evidence="2">Expedition CK06-06</strain>
    </source>
</reference>
<gene>
    <name evidence="2" type="ORF">S01H4_24217</name>
</gene>
<organism evidence="2">
    <name type="scientific">marine sediment metagenome</name>
    <dbReference type="NCBI Taxonomy" id="412755"/>
    <lineage>
        <taxon>unclassified sequences</taxon>
        <taxon>metagenomes</taxon>
        <taxon>ecological metagenomes</taxon>
    </lineage>
</organism>
<evidence type="ECO:0000259" key="1">
    <source>
        <dbReference type="Pfam" id="PF10114"/>
    </source>
</evidence>
<sequence>FNVDGVRITDFKKWANKLCPVIKADEKGQNYICAIAHQNIAVEARRSRQPVIAECDAGLMKLVVPIFVNGEFLGVAGGCGYILGNGEVDTFMVNKTIGIVEEKLMNLSDDIPVMTQEQAQSHTEFIQYELDQILKEYENSK</sequence>
<protein>
    <recommendedName>
        <fullName evidence="1">PocR domain-containing protein</fullName>
    </recommendedName>
</protein>
<feature type="domain" description="PocR" evidence="1">
    <location>
        <begin position="3"/>
        <end position="135"/>
    </location>
</feature>
<name>X1BRX1_9ZZZZ</name>